<name>A0A0R3VZT2_TAEAS</name>
<gene>
    <name evidence="1" type="ORF">TASK_LOCUS2927</name>
</gene>
<evidence type="ECO:0000313" key="3">
    <source>
        <dbReference type="WBParaSite" id="TASK_0000292601-mRNA-1"/>
    </source>
</evidence>
<dbReference type="EMBL" id="UYRS01004117">
    <property type="protein sequence ID" value="VDK26624.1"/>
    <property type="molecule type" value="Genomic_DNA"/>
</dbReference>
<dbReference type="OrthoDB" id="676979at2759"/>
<dbReference type="Proteomes" id="UP000282613">
    <property type="component" value="Unassembled WGS sequence"/>
</dbReference>
<reference evidence="1 2" key="2">
    <citation type="submission" date="2018-11" db="EMBL/GenBank/DDBJ databases">
        <authorList>
            <consortium name="Pathogen Informatics"/>
        </authorList>
    </citation>
    <scope>NUCLEOTIDE SEQUENCE [LARGE SCALE GENOMIC DNA]</scope>
</reference>
<dbReference type="STRING" id="60517.A0A0R3VZT2"/>
<evidence type="ECO:0000313" key="1">
    <source>
        <dbReference type="EMBL" id="VDK26624.1"/>
    </source>
</evidence>
<dbReference type="WBParaSite" id="TASK_0000292601-mRNA-1">
    <property type="protein sequence ID" value="TASK_0000292601-mRNA-1"/>
    <property type="gene ID" value="TASK_0000292601"/>
</dbReference>
<dbReference type="AlphaFoldDB" id="A0A0R3VZT2"/>
<proteinExistence type="predicted"/>
<evidence type="ECO:0000313" key="2">
    <source>
        <dbReference type="Proteomes" id="UP000282613"/>
    </source>
</evidence>
<keyword evidence="2" id="KW-1185">Reference proteome</keyword>
<sequence>MESNELAVLSPGKLKGLQMLRLDDNVTLHDLQSELVWCSSLRTISTVNCPLSRIPVNVVSAGPSLLIQSGVSLYSTFSYGTITDRCGKPLPVLTPSANPLLYPIDKSRVDIVTYPLFPLIVLRLQFVRFIFCLHRVYLSFAAE</sequence>
<accession>A0A0R3VZT2</accession>
<organism evidence="3">
    <name type="scientific">Taenia asiatica</name>
    <name type="common">Asian tapeworm</name>
    <dbReference type="NCBI Taxonomy" id="60517"/>
    <lineage>
        <taxon>Eukaryota</taxon>
        <taxon>Metazoa</taxon>
        <taxon>Spiralia</taxon>
        <taxon>Lophotrochozoa</taxon>
        <taxon>Platyhelminthes</taxon>
        <taxon>Cestoda</taxon>
        <taxon>Eucestoda</taxon>
        <taxon>Cyclophyllidea</taxon>
        <taxon>Taeniidae</taxon>
        <taxon>Taenia</taxon>
    </lineage>
</organism>
<protein>
    <submittedName>
        <fullName evidence="3">Recep_L_domain domain-containing protein</fullName>
    </submittedName>
</protein>
<reference evidence="3" key="1">
    <citation type="submission" date="2017-02" db="UniProtKB">
        <authorList>
            <consortium name="WormBaseParasite"/>
        </authorList>
    </citation>
    <scope>IDENTIFICATION</scope>
</reference>